<name>A0A0A7ECE2_9GAMM</name>
<organism evidence="3 4">
    <name type="scientific">Pseudoalteromonas piratica</name>
    <dbReference type="NCBI Taxonomy" id="1348114"/>
    <lineage>
        <taxon>Bacteria</taxon>
        <taxon>Pseudomonadati</taxon>
        <taxon>Pseudomonadota</taxon>
        <taxon>Gammaproteobacteria</taxon>
        <taxon>Alteromonadales</taxon>
        <taxon>Pseudoalteromonadaceae</taxon>
        <taxon>Pseudoalteromonas</taxon>
    </lineage>
</organism>
<dbReference type="STRING" id="1348114.OM33_02530"/>
<feature type="signal peptide" evidence="1">
    <location>
        <begin position="1"/>
        <end position="22"/>
    </location>
</feature>
<dbReference type="Proteomes" id="UP000030341">
    <property type="component" value="Chromosome 1"/>
</dbReference>
<evidence type="ECO:0000259" key="2">
    <source>
        <dbReference type="Pfam" id="PF00149"/>
    </source>
</evidence>
<dbReference type="eggNOG" id="COG0639">
    <property type="taxonomic scope" value="Bacteria"/>
</dbReference>
<gene>
    <name evidence="3" type="ORF">OM33_02530</name>
</gene>
<sequence>MTRTALTTLVLLCLLFTNLICANTLYNDGPYLFYKNNHIEQIDIRKNTKQVSKYVGPLTIPQTFSANKVDSYEDVEKIAAISDIHGQFGIFKTLLINNKVVDQQLYWSYGRGHLIITGDIFDRGDTVTEALWLIYKLEQQALAAGGKLHYLLGNHEYMVLRDDQRYLHPKYLHTVTHFNNDLRQQYSEQSILGRWLRSKSTIIKVNDFVFLHGGIHQEFIDLNLSLEQANAAFRKTIGLSKEEVKANSTWRSLHSSNGPIWYRGYFRDQDLALAQVESILAKLNATQVIVGHTSMPTIETRFNGKVIAIDSSIKRGEKGELLLWENDKFSRGMLSGEQKPLQ</sequence>
<reference evidence="3 4" key="1">
    <citation type="submission" date="2014-11" db="EMBL/GenBank/DDBJ databases">
        <title>Complete Genome Sequence of Pseudoalteromonas sp. Strain OCN003 Isolated from Kaneohe Bay, Oahu, Hawaii.</title>
        <authorList>
            <person name="Beurmann S."/>
            <person name="Videau P."/>
            <person name="Ushijima B."/>
            <person name="Smith A.M."/>
            <person name="Aeby G.S."/>
            <person name="Callahan S.M."/>
            <person name="Belcaid M."/>
        </authorList>
    </citation>
    <scope>NUCLEOTIDE SEQUENCE [LARGE SCALE GENOMIC DNA]</scope>
    <source>
        <strain evidence="3 4">OCN003</strain>
    </source>
</reference>
<dbReference type="InterPro" id="IPR004843">
    <property type="entry name" value="Calcineurin-like_PHP"/>
</dbReference>
<accession>A0A0A7ECE2</accession>
<feature type="domain" description="Calcineurin-like phosphoesterase" evidence="2">
    <location>
        <begin position="77"/>
        <end position="293"/>
    </location>
</feature>
<dbReference type="EMBL" id="CP009888">
    <property type="protein sequence ID" value="AIY64153.1"/>
    <property type="molecule type" value="Genomic_DNA"/>
</dbReference>
<dbReference type="Pfam" id="PF00149">
    <property type="entry name" value="Metallophos"/>
    <property type="match status" value="1"/>
</dbReference>
<dbReference type="PANTHER" id="PTHR46546:SF4">
    <property type="entry name" value="SHEWANELLA-LIKE PROTEIN PHOSPHATASE 1"/>
    <property type="match status" value="1"/>
</dbReference>
<protein>
    <submittedName>
        <fullName evidence="3">Metallophosphoesterase</fullName>
    </submittedName>
</protein>
<keyword evidence="4" id="KW-1185">Reference proteome</keyword>
<dbReference type="KEGG" id="pseo:OM33_02530"/>
<evidence type="ECO:0000313" key="3">
    <source>
        <dbReference type="EMBL" id="AIY64153.1"/>
    </source>
</evidence>
<dbReference type="RefSeq" id="WP_038638342.1">
    <property type="nucleotide sequence ID" value="NZ_CP009888.1"/>
</dbReference>
<evidence type="ECO:0000313" key="4">
    <source>
        <dbReference type="Proteomes" id="UP000030341"/>
    </source>
</evidence>
<dbReference type="Gene3D" id="3.60.21.10">
    <property type="match status" value="1"/>
</dbReference>
<dbReference type="GO" id="GO:0016787">
    <property type="term" value="F:hydrolase activity"/>
    <property type="evidence" value="ECO:0007669"/>
    <property type="project" value="InterPro"/>
</dbReference>
<feature type="chain" id="PRO_5002039035" evidence="1">
    <location>
        <begin position="23"/>
        <end position="342"/>
    </location>
</feature>
<evidence type="ECO:0000256" key="1">
    <source>
        <dbReference type="SAM" id="SignalP"/>
    </source>
</evidence>
<dbReference type="HOGENOM" id="CLU_042543_0_0_6"/>
<keyword evidence="1" id="KW-0732">Signal</keyword>
<dbReference type="AlphaFoldDB" id="A0A0A7ECE2"/>
<dbReference type="InterPro" id="IPR029052">
    <property type="entry name" value="Metallo-depent_PP-like"/>
</dbReference>
<dbReference type="OrthoDB" id="7550081at2"/>
<dbReference type="PANTHER" id="PTHR46546">
    <property type="entry name" value="SHEWANELLA-LIKE PROTEIN PHOSPHATASE 1"/>
    <property type="match status" value="1"/>
</dbReference>
<dbReference type="SUPFAM" id="SSF56300">
    <property type="entry name" value="Metallo-dependent phosphatases"/>
    <property type="match status" value="1"/>
</dbReference>
<proteinExistence type="predicted"/>